<keyword evidence="1" id="KW-1133">Transmembrane helix</keyword>
<dbReference type="AlphaFoldDB" id="A0A382F5C6"/>
<keyword evidence="1" id="KW-0812">Transmembrane</keyword>
<dbReference type="EMBL" id="UINC01048077">
    <property type="protein sequence ID" value="SVB58170.1"/>
    <property type="molecule type" value="Genomic_DNA"/>
</dbReference>
<protein>
    <submittedName>
        <fullName evidence="2">Uncharacterized protein</fullName>
    </submittedName>
</protein>
<name>A0A382F5C6_9ZZZZ</name>
<evidence type="ECO:0000256" key="1">
    <source>
        <dbReference type="SAM" id="Phobius"/>
    </source>
</evidence>
<gene>
    <name evidence="2" type="ORF">METZ01_LOCUS211024</name>
</gene>
<organism evidence="2">
    <name type="scientific">marine metagenome</name>
    <dbReference type="NCBI Taxonomy" id="408172"/>
    <lineage>
        <taxon>unclassified sequences</taxon>
        <taxon>metagenomes</taxon>
        <taxon>ecological metagenomes</taxon>
    </lineage>
</organism>
<keyword evidence="1" id="KW-0472">Membrane</keyword>
<evidence type="ECO:0000313" key="2">
    <source>
        <dbReference type="EMBL" id="SVB58170.1"/>
    </source>
</evidence>
<proteinExistence type="predicted"/>
<reference evidence="2" key="1">
    <citation type="submission" date="2018-05" db="EMBL/GenBank/DDBJ databases">
        <authorList>
            <person name="Lanie J.A."/>
            <person name="Ng W.-L."/>
            <person name="Kazmierczak K.M."/>
            <person name="Andrzejewski T.M."/>
            <person name="Davidsen T.M."/>
            <person name="Wayne K.J."/>
            <person name="Tettelin H."/>
            <person name="Glass J.I."/>
            <person name="Rusch D."/>
            <person name="Podicherti R."/>
            <person name="Tsui H.-C.T."/>
            <person name="Winkler M.E."/>
        </authorList>
    </citation>
    <scope>NUCLEOTIDE SEQUENCE</scope>
</reference>
<feature type="transmembrane region" description="Helical" evidence="1">
    <location>
        <begin position="75"/>
        <end position="93"/>
    </location>
</feature>
<accession>A0A382F5C6</accession>
<sequence length="121" mass="14040">MFNSDHKHTFTISKTKSWSPVSVNIKEMLTTLDGALALSIVLQDDGYDHNLIRKRLTPFRHSLWNYKKDTGVKRMVKHLLFLLLYYPLYVVFVSKKGRYIDQTEGDALAQIQVVIKKVINS</sequence>